<evidence type="ECO:0000313" key="2">
    <source>
        <dbReference type="Proteomes" id="UP000796880"/>
    </source>
</evidence>
<proteinExistence type="predicted"/>
<keyword evidence="2" id="KW-1185">Reference proteome</keyword>
<protein>
    <submittedName>
        <fullName evidence="1">Uncharacterized protein</fullName>
    </submittedName>
</protein>
<organism evidence="1 2">
    <name type="scientific">Rhamnella rubrinervis</name>
    <dbReference type="NCBI Taxonomy" id="2594499"/>
    <lineage>
        <taxon>Eukaryota</taxon>
        <taxon>Viridiplantae</taxon>
        <taxon>Streptophyta</taxon>
        <taxon>Embryophyta</taxon>
        <taxon>Tracheophyta</taxon>
        <taxon>Spermatophyta</taxon>
        <taxon>Magnoliopsida</taxon>
        <taxon>eudicotyledons</taxon>
        <taxon>Gunneridae</taxon>
        <taxon>Pentapetalae</taxon>
        <taxon>rosids</taxon>
        <taxon>fabids</taxon>
        <taxon>Rosales</taxon>
        <taxon>Rhamnaceae</taxon>
        <taxon>rhamnoid group</taxon>
        <taxon>Rhamneae</taxon>
        <taxon>Rhamnella</taxon>
    </lineage>
</organism>
<dbReference type="AlphaFoldDB" id="A0A8K0MLB8"/>
<reference evidence="1" key="1">
    <citation type="submission" date="2020-03" db="EMBL/GenBank/DDBJ databases">
        <title>A high-quality chromosome-level genome assembly of a woody plant with both climbing and erect habits, Rhamnella rubrinervis.</title>
        <authorList>
            <person name="Lu Z."/>
            <person name="Yang Y."/>
            <person name="Zhu X."/>
            <person name="Sun Y."/>
        </authorList>
    </citation>
    <scope>NUCLEOTIDE SEQUENCE</scope>
    <source>
        <strain evidence="1">BYM</strain>
        <tissue evidence="1">Leaf</tissue>
    </source>
</reference>
<accession>A0A8K0MLB8</accession>
<comment type="caution">
    <text evidence="1">The sequence shown here is derived from an EMBL/GenBank/DDBJ whole genome shotgun (WGS) entry which is preliminary data.</text>
</comment>
<name>A0A8K0MLB8_9ROSA</name>
<sequence length="126" mass="14598">MRSETGGVFYVRVMNWKKTGQRDHMKEEDDAYSIVLMRVSARTQEMANVEETSNPEAQVSVPVLAAMLHAPTVTLTMTLLVNHAKRPEKFNDLNFKRRQHKMLFHLTTPNLARFLTGDADRFEEEF</sequence>
<evidence type="ECO:0000313" key="1">
    <source>
        <dbReference type="EMBL" id="KAF3449888.1"/>
    </source>
</evidence>
<dbReference type="Proteomes" id="UP000796880">
    <property type="component" value="Unassembled WGS sequence"/>
</dbReference>
<gene>
    <name evidence="1" type="ORF">FNV43_RR05967</name>
</gene>
<dbReference type="OrthoDB" id="1699522at2759"/>
<dbReference type="EMBL" id="VOIH02000003">
    <property type="protein sequence ID" value="KAF3449888.1"/>
    <property type="molecule type" value="Genomic_DNA"/>
</dbReference>